<evidence type="ECO:0000313" key="2">
    <source>
        <dbReference type="EMBL" id="KAH1179791.1"/>
    </source>
</evidence>
<protein>
    <submittedName>
        <fullName evidence="2">Uncharacterized protein</fullName>
    </submittedName>
</protein>
<reference evidence="2" key="1">
    <citation type="submission" date="2021-09" db="EMBL/GenBank/DDBJ databases">
        <title>The genome of Mauremys mutica provides insights into the evolution of semi-aquatic lifestyle.</title>
        <authorList>
            <person name="Gong S."/>
            <person name="Gao Y."/>
        </authorList>
    </citation>
    <scope>NUCLEOTIDE SEQUENCE</scope>
    <source>
        <strain evidence="2">MM-2020</strain>
        <tissue evidence="2">Muscle</tissue>
    </source>
</reference>
<dbReference type="Proteomes" id="UP000827986">
    <property type="component" value="Unassembled WGS sequence"/>
</dbReference>
<evidence type="ECO:0000256" key="1">
    <source>
        <dbReference type="SAM" id="MobiDB-lite"/>
    </source>
</evidence>
<evidence type="ECO:0000313" key="3">
    <source>
        <dbReference type="Proteomes" id="UP000827986"/>
    </source>
</evidence>
<accession>A0A9D4B458</accession>
<dbReference type="EMBL" id="JAHDVG010000471">
    <property type="protein sequence ID" value="KAH1179791.1"/>
    <property type="molecule type" value="Genomic_DNA"/>
</dbReference>
<dbReference type="AlphaFoldDB" id="A0A9D4B458"/>
<sequence length="112" mass="12167">MQGPCRAAPGQLLPLEATWMRALPCPTTTSLSGAGVPLQQADRKRPAGLEPPLAVSKQTVRTKRDGARPHSRPLPLHPEGPVMRPELQPWAERTRAISGPTRTRRGQLARAT</sequence>
<feature type="region of interest" description="Disordered" evidence="1">
    <location>
        <begin position="28"/>
        <end position="112"/>
    </location>
</feature>
<feature type="compositionally biased region" description="Basic residues" evidence="1">
    <location>
        <begin position="102"/>
        <end position="112"/>
    </location>
</feature>
<keyword evidence="3" id="KW-1185">Reference proteome</keyword>
<gene>
    <name evidence="2" type="ORF">KIL84_005841</name>
</gene>
<comment type="caution">
    <text evidence="2">The sequence shown here is derived from an EMBL/GenBank/DDBJ whole genome shotgun (WGS) entry which is preliminary data.</text>
</comment>
<proteinExistence type="predicted"/>
<name>A0A9D4B458_9SAUR</name>
<organism evidence="2 3">
    <name type="scientific">Mauremys mutica</name>
    <name type="common">yellowpond turtle</name>
    <dbReference type="NCBI Taxonomy" id="74926"/>
    <lineage>
        <taxon>Eukaryota</taxon>
        <taxon>Metazoa</taxon>
        <taxon>Chordata</taxon>
        <taxon>Craniata</taxon>
        <taxon>Vertebrata</taxon>
        <taxon>Euteleostomi</taxon>
        <taxon>Archelosauria</taxon>
        <taxon>Testudinata</taxon>
        <taxon>Testudines</taxon>
        <taxon>Cryptodira</taxon>
        <taxon>Durocryptodira</taxon>
        <taxon>Testudinoidea</taxon>
        <taxon>Geoemydidae</taxon>
        <taxon>Geoemydinae</taxon>
        <taxon>Mauremys</taxon>
    </lineage>
</organism>